<dbReference type="Pfam" id="PF00106">
    <property type="entry name" value="adh_short"/>
    <property type="match status" value="1"/>
</dbReference>
<dbReference type="InterPro" id="IPR002347">
    <property type="entry name" value="SDR_fam"/>
</dbReference>
<evidence type="ECO:0000313" key="2">
    <source>
        <dbReference type="EMBL" id="EAU84550.1"/>
    </source>
</evidence>
<reference evidence="2 3" key="1">
    <citation type="journal article" date="2010" name="Proc. Natl. Acad. Sci. U.S.A.">
        <title>Insights into evolution of multicellular fungi from the assembled chromosomes of the mushroom Coprinopsis cinerea (Coprinus cinereus).</title>
        <authorList>
            <person name="Stajich J.E."/>
            <person name="Wilke S.K."/>
            <person name="Ahren D."/>
            <person name="Au C.H."/>
            <person name="Birren B.W."/>
            <person name="Borodovsky M."/>
            <person name="Burns C."/>
            <person name="Canback B."/>
            <person name="Casselton L.A."/>
            <person name="Cheng C.K."/>
            <person name="Deng J."/>
            <person name="Dietrich F.S."/>
            <person name="Fargo D.C."/>
            <person name="Farman M.L."/>
            <person name="Gathman A.C."/>
            <person name="Goldberg J."/>
            <person name="Guigo R."/>
            <person name="Hoegger P.J."/>
            <person name="Hooker J.B."/>
            <person name="Huggins A."/>
            <person name="James T.Y."/>
            <person name="Kamada T."/>
            <person name="Kilaru S."/>
            <person name="Kodira C."/>
            <person name="Kues U."/>
            <person name="Kupfer D."/>
            <person name="Kwan H.S."/>
            <person name="Lomsadze A."/>
            <person name="Li W."/>
            <person name="Lilly W.W."/>
            <person name="Ma L.J."/>
            <person name="Mackey A.J."/>
            <person name="Manning G."/>
            <person name="Martin F."/>
            <person name="Muraguchi H."/>
            <person name="Natvig D.O."/>
            <person name="Palmerini H."/>
            <person name="Ramesh M.A."/>
            <person name="Rehmeyer C.J."/>
            <person name="Roe B.A."/>
            <person name="Shenoy N."/>
            <person name="Stanke M."/>
            <person name="Ter-Hovhannisyan V."/>
            <person name="Tunlid A."/>
            <person name="Velagapudi R."/>
            <person name="Vision T.J."/>
            <person name="Zeng Q."/>
            <person name="Zolan M.E."/>
            <person name="Pukkila P.J."/>
        </authorList>
    </citation>
    <scope>NUCLEOTIDE SEQUENCE [LARGE SCALE GENOMIC DNA]</scope>
    <source>
        <strain evidence="3">Okayama-7 / 130 / ATCC MYA-4618 / FGSC 9003</strain>
    </source>
</reference>
<dbReference type="Proteomes" id="UP000001861">
    <property type="component" value="Unassembled WGS sequence"/>
</dbReference>
<evidence type="ECO:0000256" key="1">
    <source>
        <dbReference type="ARBA" id="ARBA00006484"/>
    </source>
</evidence>
<dbReference type="GO" id="GO:0005737">
    <property type="term" value="C:cytoplasm"/>
    <property type="evidence" value="ECO:0007669"/>
    <property type="project" value="TreeGrafter"/>
</dbReference>
<organism evidence="2 3">
    <name type="scientific">Coprinopsis cinerea (strain Okayama-7 / 130 / ATCC MYA-4618 / FGSC 9003)</name>
    <name type="common">Inky cap fungus</name>
    <name type="synonym">Hormographiella aspergillata</name>
    <dbReference type="NCBI Taxonomy" id="240176"/>
    <lineage>
        <taxon>Eukaryota</taxon>
        <taxon>Fungi</taxon>
        <taxon>Dikarya</taxon>
        <taxon>Basidiomycota</taxon>
        <taxon>Agaricomycotina</taxon>
        <taxon>Agaricomycetes</taxon>
        <taxon>Agaricomycetidae</taxon>
        <taxon>Agaricales</taxon>
        <taxon>Agaricineae</taxon>
        <taxon>Psathyrellaceae</taxon>
        <taxon>Coprinopsis</taxon>
    </lineage>
</organism>
<sequence length="266" mass="30169">MPNPFILVSPGATRGLGLALTRQFLRTTSLPVYTSHRRQVNDKDIKTHILGPLPDVDPKRLHLLHIDLTSEDTMAHAAKTLKTSLKKHVGEDPYLQTAFITGGVLFPEKQPSDLQWDHLKETFQINTISHLLMIKHFSQFLPPTNQEQFRKLEKPSKWVHITARVGSIEDNHRGGWYSYRSSKAALNQVVKTFDIHLGLHNINAICVGVHPGTVKTDLSKGYWGSEAKPELFEPETAAQNLADVVENLKTEQRGTIWDWAHEEIPW</sequence>
<proteinExistence type="inferred from homology"/>
<dbReference type="PANTHER" id="PTHR43544:SF12">
    <property type="entry name" value="NAD(P)-BINDING ROSSMANN-FOLD SUPERFAMILY PROTEIN"/>
    <property type="match status" value="1"/>
</dbReference>
<dbReference type="CDD" id="cd05325">
    <property type="entry name" value="carb_red_sniffer_like_SDR_c"/>
    <property type="match status" value="1"/>
</dbReference>
<gene>
    <name evidence="2" type="ORF">CC1G_00069</name>
</gene>
<dbReference type="VEuPathDB" id="FungiDB:CC1G_00069"/>
<evidence type="ECO:0000313" key="3">
    <source>
        <dbReference type="Proteomes" id="UP000001861"/>
    </source>
</evidence>
<keyword evidence="3" id="KW-1185">Reference proteome</keyword>
<dbReference type="GeneID" id="6013487"/>
<dbReference type="PANTHER" id="PTHR43544">
    <property type="entry name" value="SHORT-CHAIN DEHYDROGENASE/REDUCTASE"/>
    <property type="match status" value="1"/>
</dbReference>
<dbReference type="OMA" id="HRNVPKD"/>
<dbReference type="eggNOG" id="KOG1611">
    <property type="taxonomic scope" value="Eukaryota"/>
</dbReference>
<comment type="similarity">
    <text evidence="1">Belongs to the short-chain dehydrogenases/reductases (SDR) family.</text>
</comment>
<dbReference type="InterPro" id="IPR036291">
    <property type="entry name" value="NAD(P)-bd_dom_sf"/>
</dbReference>
<dbReference type="OrthoDB" id="5296at2759"/>
<dbReference type="GO" id="GO:0016491">
    <property type="term" value="F:oxidoreductase activity"/>
    <property type="evidence" value="ECO:0007669"/>
    <property type="project" value="TreeGrafter"/>
</dbReference>
<dbReference type="InterPro" id="IPR051468">
    <property type="entry name" value="Fungal_SecMetab_SDRs"/>
</dbReference>
<accession>A8NWM5</accession>
<comment type="caution">
    <text evidence="2">The sequence shown here is derived from an EMBL/GenBank/DDBJ whole genome shotgun (WGS) entry which is preliminary data.</text>
</comment>
<dbReference type="InParanoid" id="A8NWM5"/>
<dbReference type="RefSeq" id="XP_001836933.1">
    <property type="nucleotide sequence ID" value="XM_001836881.1"/>
</dbReference>
<name>A8NWM5_COPC7</name>
<dbReference type="EMBL" id="AACS02000005">
    <property type="protein sequence ID" value="EAU84550.1"/>
    <property type="molecule type" value="Genomic_DNA"/>
</dbReference>
<dbReference type="SUPFAM" id="SSF51735">
    <property type="entry name" value="NAD(P)-binding Rossmann-fold domains"/>
    <property type="match status" value="1"/>
</dbReference>
<dbReference type="KEGG" id="cci:CC1G_00069"/>
<dbReference type="AlphaFoldDB" id="A8NWM5"/>
<dbReference type="Gene3D" id="3.40.50.720">
    <property type="entry name" value="NAD(P)-binding Rossmann-like Domain"/>
    <property type="match status" value="1"/>
</dbReference>
<dbReference type="PRINTS" id="PR00081">
    <property type="entry name" value="GDHRDH"/>
</dbReference>
<protein>
    <submittedName>
        <fullName evidence="2">C factor cell-cell signaling protein</fullName>
    </submittedName>
</protein>